<dbReference type="CDD" id="cd03444">
    <property type="entry name" value="Thioesterase_II_repeat1"/>
    <property type="match status" value="1"/>
</dbReference>
<keyword evidence="6" id="KW-1185">Reference proteome</keyword>
<dbReference type="InterPro" id="IPR029069">
    <property type="entry name" value="HotDog_dom_sf"/>
</dbReference>
<comment type="caution">
    <text evidence="5">The sequence shown here is derived from an EMBL/GenBank/DDBJ whole genome shotgun (WGS) entry which is preliminary data.</text>
</comment>
<dbReference type="CDD" id="cd03445">
    <property type="entry name" value="Thioesterase_II_repeat2"/>
    <property type="match status" value="1"/>
</dbReference>
<dbReference type="GO" id="GO:0016491">
    <property type="term" value="F:oxidoreductase activity"/>
    <property type="evidence" value="ECO:0007669"/>
    <property type="project" value="UniProtKB-KW"/>
</dbReference>
<protein>
    <submittedName>
        <fullName evidence="5">Acyl-CoA thioesterase-2</fullName>
        <ecNumber evidence="5">3.1.2.-</ecNumber>
    </submittedName>
</protein>
<evidence type="ECO:0000256" key="2">
    <source>
        <dbReference type="ARBA" id="ARBA00022801"/>
    </source>
</evidence>
<evidence type="ECO:0000259" key="3">
    <source>
        <dbReference type="Pfam" id="PF13622"/>
    </source>
</evidence>
<dbReference type="Proteomes" id="UP000627838">
    <property type="component" value="Unassembled WGS sequence"/>
</dbReference>
<evidence type="ECO:0000256" key="1">
    <source>
        <dbReference type="ARBA" id="ARBA00006538"/>
    </source>
</evidence>
<dbReference type="EC" id="3.1.2.-" evidence="5"/>
<evidence type="ECO:0000313" key="6">
    <source>
        <dbReference type="Proteomes" id="UP000627838"/>
    </source>
</evidence>
<keyword evidence="2 5" id="KW-0378">Hydrolase</keyword>
<dbReference type="InterPro" id="IPR003703">
    <property type="entry name" value="Acyl_CoA_thio"/>
</dbReference>
<dbReference type="PANTHER" id="PTHR11066:SF34">
    <property type="entry name" value="ACYL-COENZYME A THIOESTERASE 8"/>
    <property type="match status" value="1"/>
</dbReference>
<keyword evidence="5" id="KW-0560">Oxidoreductase</keyword>
<name>A0ABR9K3F2_9ACTN</name>
<sequence>MSDLWSSLLRCLEPTPAPPAARPGAEAPADVRVFEGPNLELGYYRLYGGQLLGQFLRAAARTCPDKAVKSLHTVFAREGTEEEPVRYEVTRHHEGRTFGTLTIVARQSRGVLATASVSVHATEGGPERQADVPVPPLPGPEHSLSVGLFPWETRSAGDLDARAAAAPEFDLWMRTPRASADLAPAIAAYATDLNLIGTALLPLDGVSQQDAREAFASAVTAHTMWFHRPFRTDSWLLLHQHSPILAHGRCFGRGDVLTEDGVLVASYAQEALLRFRG</sequence>
<gene>
    <name evidence="5" type="ORF">H4W34_006698</name>
</gene>
<dbReference type="RefSeq" id="WP_192762845.1">
    <property type="nucleotide sequence ID" value="NZ_JADBDZ010000001.1"/>
</dbReference>
<evidence type="ECO:0000259" key="4">
    <source>
        <dbReference type="Pfam" id="PF20789"/>
    </source>
</evidence>
<reference evidence="5 6" key="1">
    <citation type="submission" date="2020-10" db="EMBL/GenBank/DDBJ databases">
        <title>Sequencing the genomes of 1000 actinobacteria strains.</title>
        <authorList>
            <person name="Klenk H.-P."/>
        </authorList>
    </citation>
    <scope>NUCLEOTIDE SEQUENCE [LARGE SCALE GENOMIC DNA]</scope>
    <source>
        <strain evidence="5 6">DSM 46744</strain>
    </source>
</reference>
<organism evidence="5 6">
    <name type="scientific">Actinomadura algeriensis</name>
    <dbReference type="NCBI Taxonomy" id="1679523"/>
    <lineage>
        <taxon>Bacteria</taxon>
        <taxon>Bacillati</taxon>
        <taxon>Actinomycetota</taxon>
        <taxon>Actinomycetes</taxon>
        <taxon>Streptosporangiales</taxon>
        <taxon>Thermomonosporaceae</taxon>
        <taxon>Actinomadura</taxon>
    </lineage>
</organism>
<dbReference type="PANTHER" id="PTHR11066">
    <property type="entry name" value="ACYL-COA THIOESTERASE"/>
    <property type="match status" value="1"/>
</dbReference>
<dbReference type="Gene3D" id="2.40.160.210">
    <property type="entry name" value="Acyl-CoA thioesterase, double hotdog domain"/>
    <property type="match status" value="1"/>
</dbReference>
<proteinExistence type="inferred from homology"/>
<dbReference type="Pfam" id="PF13622">
    <property type="entry name" value="4HBT_3"/>
    <property type="match status" value="1"/>
</dbReference>
<dbReference type="SUPFAM" id="SSF54637">
    <property type="entry name" value="Thioesterase/thiol ester dehydrase-isomerase"/>
    <property type="match status" value="2"/>
</dbReference>
<dbReference type="InterPro" id="IPR042171">
    <property type="entry name" value="Acyl-CoA_hotdog"/>
</dbReference>
<feature type="domain" description="Acyl-CoA thioesterase-like N-terminal HotDog" evidence="3">
    <location>
        <begin position="45"/>
        <end position="119"/>
    </location>
</feature>
<feature type="domain" description="Acyl-CoA thioesterase-like C-terminal" evidence="4">
    <location>
        <begin position="150"/>
        <end position="272"/>
    </location>
</feature>
<comment type="similarity">
    <text evidence="1">Belongs to the C/M/P thioester hydrolase family.</text>
</comment>
<accession>A0ABR9K3F2</accession>
<dbReference type="EMBL" id="JADBDZ010000001">
    <property type="protein sequence ID" value="MBE1536865.1"/>
    <property type="molecule type" value="Genomic_DNA"/>
</dbReference>
<evidence type="ECO:0000313" key="5">
    <source>
        <dbReference type="EMBL" id="MBE1536865.1"/>
    </source>
</evidence>
<dbReference type="Pfam" id="PF20789">
    <property type="entry name" value="4HBT_3C"/>
    <property type="match status" value="1"/>
</dbReference>
<dbReference type="InterPro" id="IPR049449">
    <property type="entry name" value="TesB_ACOT8-like_N"/>
</dbReference>
<dbReference type="GO" id="GO:0016787">
    <property type="term" value="F:hydrolase activity"/>
    <property type="evidence" value="ECO:0007669"/>
    <property type="project" value="UniProtKB-KW"/>
</dbReference>
<dbReference type="InterPro" id="IPR049450">
    <property type="entry name" value="ACOT8-like_C"/>
</dbReference>